<keyword evidence="1" id="KW-0479">Metal-binding</keyword>
<accession>K9WEH9</accession>
<name>K9WEH9_9CYAN</name>
<dbReference type="KEGG" id="mic:Mic7113_2403"/>
<sequence>MLTIVRGKLKILNIALPLSSAYLLISHGSRDPRPHQAMARLAERVRSQLEKRGWGQGAINYRCSLNSPISQPLAPDQELLPSNRAGYFQANRVLQRAQAKPATPTVVSRKCHYPLVGTATLELADTALHEQIRQFASTAVAGGCNQIQLLPLFLLPGVHVREDIPAEVALAQRDLGEAVALNLRPHVGAHPGLGRLLASQWSGVDMDGKILLSHGSRRVGGNQPVEAVAQELESVAAYWSVPPTLEEQIQVLVARGHKRIGILPYFLFSGGITDAIAQKLDILQTEFPTVKLTLGKPIGTSDILANLIVDLIEP</sequence>
<dbReference type="SUPFAM" id="SSF53800">
    <property type="entry name" value="Chelatase"/>
    <property type="match status" value="2"/>
</dbReference>
<dbReference type="InterPro" id="IPR002762">
    <property type="entry name" value="CbiX-like"/>
</dbReference>
<protein>
    <recommendedName>
        <fullName evidence="5">Cobalamin (Vitamin B12) biosynthesis CbiX protein</fullName>
    </recommendedName>
</protein>
<dbReference type="STRING" id="1173027.Mic7113_2403"/>
<dbReference type="EMBL" id="CP003630">
    <property type="protein sequence ID" value="AFZ18206.1"/>
    <property type="molecule type" value="Genomic_DNA"/>
</dbReference>
<dbReference type="CDD" id="cd03416">
    <property type="entry name" value="CbiX_SirB_N"/>
    <property type="match status" value="1"/>
</dbReference>
<gene>
    <name evidence="3" type="ORF">Mic7113_2403</name>
</gene>
<evidence type="ECO:0008006" key="5">
    <source>
        <dbReference type="Google" id="ProtNLM"/>
    </source>
</evidence>
<evidence type="ECO:0000256" key="1">
    <source>
        <dbReference type="ARBA" id="ARBA00022723"/>
    </source>
</evidence>
<dbReference type="AlphaFoldDB" id="K9WEH9"/>
<evidence type="ECO:0000313" key="3">
    <source>
        <dbReference type="EMBL" id="AFZ18206.1"/>
    </source>
</evidence>
<keyword evidence="4" id="KW-1185">Reference proteome</keyword>
<dbReference type="PANTHER" id="PTHR33542">
    <property type="entry name" value="SIROHYDROCHLORIN FERROCHELATASE, CHLOROPLASTIC"/>
    <property type="match status" value="1"/>
</dbReference>
<organism evidence="3 4">
    <name type="scientific">Allocoleopsis franciscana PCC 7113</name>
    <dbReference type="NCBI Taxonomy" id="1173027"/>
    <lineage>
        <taxon>Bacteria</taxon>
        <taxon>Bacillati</taxon>
        <taxon>Cyanobacteriota</taxon>
        <taxon>Cyanophyceae</taxon>
        <taxon>Coleofasciculales</taxon>
        <taxon>Coleofasciculaceae</taxon>
        <taxon>Allocoleopsis</taxon>
        <taxon>Allocoleopsis franciscana</taxon>
    </lineage>
</organism>
<dbReference type="PATRIC" id="fig|1173027.3.peg.2632"/>
<dbReference type="InterPro" id="IPR050963">
    <property type="entry name" value="Sirohydro_Cobaltochel/CbiX"/>
</dbReference>
<dbReference type="HOGENOM" id="CLU_056929_2_0_3"/>
<dbReference type="GO" id="GO:0046872">
    <property type="term" value="F:metal ion binding"/>
    <property type="evidence" value="ECO:0007669"/>
    <property type="project" value="UniProtKB-KW"/>
</dbReference>
<keyword evidence="2" id="KW-0456">Lyase</keyword>
<dbReference type="eggNOG" id="COG2138">
    <property type="taxonomic scope" value="Bacteria"/>
</dbReference>
<reference evidence="3 4" key="1">
    <citation type="submission" date="2012-06" db="EMBL/GenBank/DDBJ databases">
        <title>Finished chromosome of genome of Microcoleus sp. PCC 7113.</title>
        <authorList>
            <consortium name="US DOE Joint Genome Institute"/>
            <person name="Gugger M."/>
            <person name="Coursin T."/>
            <person name="Rippka R."/>
            <person name="Tandeau De Marsac N."/>
            <person name="Huntemann M."/>
            <person name="Wei C.-L."/>
            <person name="Han J."/>
            <person name="Detter J.C."/>
            <person name="Han C."/>
            <person name="Tapia R."/>
            <person name="Chen A."/>
            <person name="Kyrpides N."/>
            <person name="Mavromatis K."/>
            <person name="Markowitz V."/>
            <person name="Szeto E."/>
            <person name="Ivanova N."/>
            <person name="Pagani I."/>
            <person name="Pati A."/>
            <person name="Goodwin L."/>
            <person name="Nordberg H.P."/>
            <person name="Cantor M.N."/>
            <person name="Hua S.X."/>
            <person name="Woyke T."/>
            <person name="Kerfeld C.A."/>
        </authorList>
    </citation>
    <scope>NUCLEOTIDE SEQUENCE [LARGE SCALE GENOMIC DNA]</scope>
    <source>
        <strain evidence="3 4">PCC 7113</strain>
    </source>
</reference>
<dbReference type="GO" id="GO:0016829">
    <property type="term" value="F:lyase activity"/>
    <property type="evidence" value="ECO:0007669"/>
    <property type="project" value="UniProtKB-KW"/>
</dbReference>
<dbReference type="Pfam" id="PF01903">
    <property type="entry name" value="CbiX"/>
    <property type="match status" value="2"/>
</dbReference>
<dbReference type="PANTHER" id="PTHR33542:SF3">
    <property type="entry name" value="SIROHYDROCHLORIN FERROCHELATASE, CHLOROPLASTIC"/>
    <property type="match status" value="1"/>
</dbReference>
<proteinExistence type="predicted"/>
<dbReference type="Gene3D" id="3.40.50.1400">
    <property type="match status" value="2"/>
</dbReference>
<evidence type="ECO:0000313" key="4">
    <source>
        <dbReference type="Proteomes" id="UP000010471"/>
    </source>
</evidence>
<dbReference type="Proteomes" id="UP000010471">
    <property type="component" value="Chromosome"/>
</dbReference>
<evidence type="ECO:0000256" key="2">
    <source>
        <dbReference type="ARBA" id="ARBA00023239"/>
    </source>
</evidence>